<dbReference type="AlphaFoldDB" id="A0A0N5AHH9"/>
<feature type="transmembrane region" description="Helical" evidence="5">
    <location>
        <begin position="540"/>
        <end position="560"/>
    </location>
</feature>
<evidence type="ECO:0000256" key="5">
    <source>
        <dbReference type="SAM" id="Phobius"/>
    </source>
</evidence>
<dbReference type="SUPFAM" id="SSF103473">
    <property type="entry name" value="MFS general substrate transporter"/>
    <property type="match status" value="1"/>
</dbReference>
<dbReference type="PANTHER" id="PTHR24064">
    <property type="entry name" value="SOLUTE CARRIER FAMILY 22 MEMBER"/>
    <property type="match status" value="1"/>
</dbReference>
<feature type="transmembrane region" description="Helical" evidence="5">
    <location>
        <begin position="605"/>
        <end position="625"/>
    </location>
</feature>
<name>A0A0N5AHH9_9BILA</name>
<evidence type="ECO:0000256" key="2">
    <source>
        <dbReference type="ARBA" id="ARBA00022692"/>
    </source>
</evidence>
<feature type="transmembrane region" description="Helical" evidence="5">
    <location>
        <begin position="374"/>
        <end position="395"/>
    </location>
</feature>
<organism evidence="6 7">
    <name type="scientific">Syphacia muris</name>
    <dbReference type="NCBI Taxonomy" id="451379"/>
    <lineage>
        <taxon>Eukaryota</taxon>
        <taxon>Metazoa</taxon>
        <taxon>Ecdysozoa</taxon>
        <taxon>Nematoda</taxon>
        <taxon>Chromadorea</taxon>
        <taxon>Rhabditida</taxon>
        <taxon>Spirurina</taxon>
        <taxon>Oxyuridomorpha</taxon>
        <taxon>Oxyuroidea</taxon>
        <taxon>Oxyuridae</taxon>
        <taxon>Syphacia</taxon>
    </lineage>
</organism>
<evidence type="ECO:0000256" key="4">
    <source>
        <dbReference type="ARBA" id="ARBA00023136"/>
    </source>
</evidence>
<evidence type="ECO:0000313" key="7">
    <source>
        <dbReference type="WBParaSite" id="SMUV_0000383101-mRNA-1"/>
    </source>
</evidence>
<accession>A0A0N5AHH9</accession>
<feature type="transmembrane region" description="Helical" evidence="5">
    <location>
        <begin position="450"/>
        <end position="469"/>
    </location>
</feature>
<reference evidence="7" key="1">
    <citation type="submission" date="2017-02" db="UniProtKB">
        <authorList>
            <consortium name="WormBaseParasite"/>
        </authorList>
    </citation>
    <scope>IDENTIFICATION</scope>
</reference>
<dbReference type="Pfam" id="PF00083">
    <property type="entry name" value="Sugar_tr"/>
    <property type="match status" value="1"/>
</dbReference>
<dbReference type="GO" id="GO:0016020">
    <property type="term" value="C:membrane"/>
    <property type="evidence" value="ECO:0007669"/>
    <property type="project" value="UniProtKB-SubCell"/>
</dbReference>
<keyword evidence="3 5" id="KW-1133">Transmembrane helix</keyword>
<feature type="transmembrane region" description="Helical" evidence="5">
    <location>
        <begin position="508"/>
        <end position="534"/>
    </location>
</feature>
<proteinExistence type="predicted"/>
<dbReference type="STRING" id="451379.A0A0N5AHH9"/>
<dbReference type="WBParaSite" id="SMUV_0000383101-mRNA-1">
    <property type="protein sequence ID" value="SMUV_0000383101-mRNA-1"/>
    <property type="gene ID" value="SMUV_0000383101"/>
</dbReference>
<feature type="transmembrane region" description="Helical" evidence="5">
    <location>
        <begin position="257"/>
        <end position="277"/>
    </location>
</feature>
<dbReference type="InterPro" id="IPR036259">
    <property type="entry name" value="MFS_trans_sf"/>
</dbReference>
<keyword evidence="4 5" id="KW-0472">Membrane</keyword>
<keyword evidence="2 5" id="KW-0812">Transmembrane</keyword>
<comment type="subcellular location">
    <subcellularLocation>
        <location evidence="1">Membrane</location>
        <topology evidence="1">Multi-pass membrane protein</topology>
    </subcellularLocation>
</comment>
<keyword evidence="6" id="KW-1185">Reference proteome</keyword>
<evidence type="ECO:0000256" key="1">
    <source>
        <dbReference type="ARBA" id="ARBA00004141"/>
    </source>
</evidence>
<evidence type="ECO:0000313" key="6">
    <source>
        <dbReference type="Proteomes" id="UP000046393"/>
    </source>
</evidence>
<protein>
    <submittedName>
        <fullName evidence="7">MFS domain-containing protein</fullName>
    </submittedName>
</protein>
<feature type="transmembrane region" description="Helical" evidence="5">
    <location>
        <begin position="195"/>
        <end position="218"/>
    </location>
</feature>
<feature type="transmembrane region" description="Helical" evidence="5">
    <location>
        <begin position="230"/>
        <end position="251"/>
    </location>
</feature>
<sequence>MSSIGEDGSQEQYESNAYNQFKISTIARPRGSRQLISYVHFEEVLARVNPFGSYQIFACICILFATIEWTGNTSFPSVLGAVEPIWDCLLKNGTIENIEISDNEDADCAYIKANCVELKAQKDSSEFYSIVAAWKLICDDKDKLKYIQVIHGIGSFLGALVGGHIGDQFGRMTGFFTSQLCIQITSVMTVAANSWVSFAICQCLNGFFYGLIEVMSVTLMMEYTNNKYRLIPNACFQKPLAYVVIALIAYLTKEWQYYFIFLNLVASPISIAFMLFLESPRWLVASGRLGDACKVLNDLAHPRWNNTGIKFTINDLNLIPRDSSKQRPLFYNIYHMFCTVRLIKQSLMQLLSMFTYSMVSTTYIFVVRGVHEDAILFTFIDGVMRIAVPLAIIFLDFKVSCFGRKLQFIISLSTCLFRVLNHYFRDETLFCTQSYSHNQKLLLCTSNHRIISAIICLCYAAVIILIILGTDYNDVSITVIVVVATMLNDCAVWMNIVQITTQRFPTVIRCIAFGCTYAIRHAGFIVGLMLIQPLLKNSPLWAFIIPEIFLLVTLVGGLFLQPETKGKALLDRLVEGHFGRVENEIPRTMMRYITLFLHDNYEYNYHFLVLITLHCCMITIFGSSISPTEMSNIKTNDTCRAIAIDHFSTMPPIPVRERLKANTMLPIKEQDSMTVDSETT</sequence>
<dbReference type="InterPro" id="IPR005828">
    <property type="entry name" value="MFS_sugar_transport-like"/>
</dbReference>
<dbReference type="GO" id="GO:0022857">
    <property type="term" value="F:transmembrane transporter activity"/>
    <property type="evidence" value="ECO:0007669"/>
    <property type="project" value="InterPro"/>
</dbReference>
<feature type="transmembrane region" description="Helical" evidence="5">
    <location>
        <begin position="350"/>
        <end position="368"/>
    </location>
</feature>
<dbReference type="Gene3D" id="1.20.1250.20">
    <property type="entry name" value="MFS general substrate transporter like domains"/>
    <property type="match status" value="1"/>
</dbReference>
<evidence type="ECO:0000256" key="3">
    <source>
        <dbReference type="ARBA" id="ARBA00022989"/>
    </source>
</evidence>
<feature type="transmembrane region" description="Helical" evidence="5">
    <location>
        <begin position="475"/>
        <end position="496"/>
    </location>
</feature>
<dbReference type="Proteomes" id="UP000046393">
    <property type="component" value="Unplaced"/>
</dbReference>